<protein>
    <recommendedName>
        <fullName evidence="11">Type II secretion system protein GspF domain-containing protein</fullName>
    </recommendedName>
</protein>
<evidence type="ECO:0000256" key="3">
    <source>
        <dbReference type="ARBA" id="ARBA00022448"/>
    </source>
</evidence>
<dbReference type="InterPro" id="IPR042094">
    <property type="entry name" value="T2SS_GspF_sf"/>
</dbReference>
<dbReference type="GO" id="GO:0005886">
    <property type="term" value="C:plasma membrane"/>
    <property type="evidence" value="ECO:0007669"/>
    <property type="project" value="UniProtKB-SubCell"/>
</dbReference>
<proteinExistence type="inferred from homology"/>
<dbReference type="PANTHER" id="PTHR30012:SF0">
    <property type="entry name" value="TYPE II SECRETION SYSTEM PROTEIN F-RELATED"/>
    <property type="match status" value="1"/>
</dbReference>
<sequence length="397" mass="43458">MAKFTYRAKDLRGLVVQGIVEASSKEEVIQGLEKRKLTVESVKRDIQINPFKNMVSSIALSRFTRQLSAMVNSGLPLVEALEVLAKQRASRKMQTTVAAVVSDVRAGKPFYEALQRHEAVFGRLYVSLVKAGESAGALGEILERLAEHLEKNDAIRRKVRGALLYPAVIVLVAIAAVTILLLFVVPTFAKMFADLGRPLPFLTSVIIQACTIIQDWALLLVISGTGALVVLNRLRKTPWFRFFLDGFTLRIPYFGDLLKKSAISRFSRTLATLLRGGVPLVKALEICGGTAGNVRFEKAVGESVIGVAAGLSLNASLGKSLLFPEMTVHMIEVGERIGELPKMMERVSYFYDGEVTAAVEGVLSIIEPVMIVFLAAIIGVILIAMYMPLFDMMTVLD</sequence>
<reference evidence="12 13" key="1">
    <citation type="journal article" date="2016" name="Nat. Commun.">
        <title>Thousands of microbial genomes shed light on interconnected biogeochemical processes in an aquifer system.</title>
        <authorList>
            <person name="Anantharaman K."/>
            <person name="Brown C.T."/>
            <person name="Hug L.A."/>
            <person name="Sharon I."/>
            <person name="Castelle C.J."/>
            <person name="Probst A.J."/>
            <person name="Thomas B.C."/>
            <person name="Singh A."/>
            <person name="Wilkins M.J."/>
            <person name="Karaoz U."/>
            <person name="Brodie E.L."/>
            <person name="Williams K.H."/>
            <person name="Hubbard S.S."/>
            <person name="Banfield J.F."/>
        </authorList>
    </citation>
    <scope>NUCLEOTIDE SEQUENCE [LARGE SCALE GENOMIC DNA]</scope>
</reference>
<evidence type="ECO:0000256" key="5">
    <source>
        <dbReference type="ARBA" id="ARBA00022519"/>
    </source>
</evidence>
<evidence type="ECO:0000259" key="11">
    <source>
        <dbReference type="Pfam" id="PF00482"/>
    </source>
</evidence>
<keyword evidence="8 10" id="KW-0472">Membrane</keyword>
<evidence type="ECO:0000256" key="9">
    <source>
        <dbReference type="RuleBase" id="RU003923"/>
    </source>
</evidence>
<keyword evidence="6 9" id="KW-0812">Transmembrane</keyword>
<dbReference type="AlphaFoldDB" id="A0A1F7F5L4"/>
<evidence type="ECO:0000256" key="7">
    <source>
        <dbReference type="ARBA" id="ARBA00022989"/>
    </source>
</evidence>
<evidence type="ECO:0000256" key="1">
    <source>
        <dbReference type="ARBA" id="ARBA00004429"/>
    </source>
</evidence>
<keyword evidence="3 9" id="KW-0813">Transport</keyword>
<dbReference type="InterPro" id="IPR018076">
    <property type="entry name" value="T2SS_GspF_dom"/>
</dbReference>
<gene>
    <name evidence="12" type="ORF">A2519_04770</name>
</gene>
<feature type="transmembrane region" description="Helical" evidence="10">
    <location>
        <begin position="163"/>
        <end position="185"/>
    </location>
</feature>
<accession>A0A1F7F5L4</accession>
<comment type="caution">
    <text evidence="12">The sequence shown here is derived from an EMBL/GenBank/DDBJ whole genome shotgun (WGS) entry which is preliminary data.</text>
</comment>
<dbReference type="PANTHER" id="PTHR30012">
    <property type="entry name" value="GENERAL SECRETION PATHWAY PROTEIN"/>
    <property type="match status" value="1"/>
</dbReference>
<evidence type="ECO:0000313" key="13">
    <source>
        <dbReference type="Proteomes" id="UP000179243"/>
    </source>
</evidence>
<dbReference type="GO" id="GO:0015628">
    <property type="term" value="P:protein secretion by the type II secretion system"/>
    <property type="evidence" value="ECO:0007669"/>
    <property type="project" value="TreeGrafter"/>
</dbReference>
<comment type="similarity">
    <text evidence="2 9">Belongs to the GSP F family.</text>
</comment>
<dbReference type="Proteomes" id="UP000179243">
    <property type="component" value="Unassembled WGS sequence"/>
</dbReference>
<dbReference type="Pfam" id="PF00482">
    <property type="entry name" value="T2SSF"/>
    <property type="match status" value="2"/>
</dbReference>
<dbReference type="PROSITE" id="PS00874">
    <property type="entry name" value="T2SP_F"/>
    <property type="match status" value="1"/>
</dbReference>
<feature type="transmembrane region" description="Helical" evidence="10">
    <location>
        <begin position="205"/>
        <end position="231"/>
    </location>
</feature>
<organism evidence="12 13">
    <name type="scientific">Candidatus Raymondbacteria bacterium RIFOXYD12_FULL_49_13</name>
    <dbReference type="NCBI Taxonomy" id="1817890"/>
    <lineage>
        <taxon>Bacteria</taxon>
        <taxon>Raymondiibacteriota</taxon>
    </lineage>
</organism>
<keyword evidence="7 10" id="KW-1133">Transmembrane helix</keyword>
<evidence type="ECO:0000256" key="6">
    <source>
        <dbReference type="ARBA" id="ARBA00022692"/>
    </source>
</evidence>
<evidence type="ECO:0000256" key="2">
    <source>
        <dbReference type="ARBA" id="ARBA00005745"/>
    </source>
</evidence>
<dbReference type="InterPro" id="IPR003004">
    <property type="entry name" value="GspF/PilC"/>
</dbReference>
<dbReference type="InterPro" id="IPR001992">
    <property type="entry name" value="T2SS_GspF/T4SS_PilC_CS"/>
</dbReference>
<keyword evidence="4" id="KW-1003">Cell membrane</keyword>
<evidence type="ECO:0000313" key="12">
    <source>
        <dbReference type="EMBL" id="OGK01872.1"/>
    </source>
</evidence>
<keyword evidence="5" id="KW-0997">Cell inner membrane</keyword>
<name>A0A1F7F5L4_UNCRA</name>
<evidence type="ECO:0000256" key="10">
    <source>
        <dbReference type="SAM" id="Phobius"/>
    </source>
</evidence>
<feature type="domain" description="Type II secretion system protein GspF" evidence="11">
    <location>
        <begin position="63"/>
        <end position="186"/>
    </location>
</feature>
<dbReference type="Gene3D" id="1.20.81.30">
    <property type="entry name" value="Type II secretion system (T2SS), domain F"/>
    <property type="match status" value="2"/>
</dbReference>
<evidence type="ECO:0000256" key="4">
    <source>
        <dbReference type="ARBA" id="ARBA00022475"/>
    </source>
</evidence>
<feature type="transmembrane region" description="Helical" evidence="10">
    <location>
        <begin position="369"/>
        <end position="389"/>
    </location>
</feature>
<feature type="domain" description="Type II secretion system protein GspF" evidence="11">
    <location>
        <begin position="266"/>
        <end position="388"/>
    </location>
</feature>
<dbReference type="EMBL" id="MFYX01000117">
    <property type="protein sequence ID" value="OGK01872.1"/>
    <property type="molecule type" value="Genomic_DNA"/>
</dbReference>
<dbReference type="PRINTS" id="PR00812">
    <property type="entry name" value="BCTERIALGSPF"/>
</dbReference>
<evidence type="ECO:0000256" key="8">
    <source>
        <dbReference type="ARBA" id="ARBA00023136"/>
    </source>
</evidence>
<comment type="subcellular location">
    <subcellularLocation>
        <location evidence="1">Cell inner membrane</location>
        <topology evidence="1">Multi-pass membrane protein</topology>
    </subcellularLocation>
    <subcellularLocation>
        <location evidence="9">Cell membrane</location>
        <topology evidence="9">Multi-pass membrane protein</topology>
    </subcellularLocation>
</comment>
<dbReference type="FunFam" id="1.20.81.30:FF:000001">
    <property type="entry name" value="Type II secretion system protein F"/>
    <property type="match status" value="2"/>
</dbReference>